<proteinExistence type="predicted"/>
<evidence type="ECO:0000313" key="1">
    <source>
        <dbReference type="EMBL" id="PON47716.1"/>
    </source>
</evidence>
<dbReference type="PANTHER" id="PTHR48449:SF1">
    <property type="entry name" value="DUF1985 DOMAIN-CONTAINING PROTEIN"/>
    <property type="match status" value="1"/>
</dbReference>
<organism evidence="1 2">
    <name type="scientific">Parasponia andersonii</name>
    <name type="common">Sponia andersonii</name>
    <dbReference type="NCBI Taxonomy" id="3476"/>
    <lineage>
        <taxon>Eukaryota</taxon>
        <taxon>Viridiplantae</taxon>
        <taxon>Streptophyta</taxon>
        <taxon>Embryophyta</taxon>
        <taxon>Tracheophyta</taxon>
        <taxon>Spermatophyta</taxon>
        <taxon>Magnoliopsida</taxon>
        <taxon>eudicotyledons</taxon>
        <taxon>Gunneridae</taxon>
        <taxon>Pentapetalae</taxon>
        <taxon>rosids</taxon>
        <taxon>fabids</taxon>
        <taxon>Rosales</taxon>
        <taxon>Cannabaceae</taxon>
        <taxon>Parasponia</taxon>
    </lineage>
</organism>
<name>A0A2P5BG18_PARAD</name>
<dbReference type="PANTHER" id="PTHR48449">
    <property type="entry name" value="DUF1985 DOMAIN-CONTAINING PROTEIN"/>
    <property type="match status" value="1"/>
</dbReference>
<reference evidence="2" key="1">
    <citation type="submission" date="2016-06" db="EMBL/GenBank/DDBJ databases">
        <title>Parallel loss of symbiosis genes in relatives of nitrogen-fixing non-legume Parasponia.</title>
        <authorList>
            <person name="Van Velzen R."/>
            <person name="Holmer R."/>
            <person name="Bu F."/>
            <person name="Rutten L."/>
            <person name="Van Zeijl A."/>
            <person name="Liu W."/>
            <person name="Santuari L."/>
            <person name="Cao Q."/>
            <person name="Sharma T."/>
            <person name="Shen D."/>
            <person name="Roswanjaya Y."/>
            <person name="Wardhani T."/>
            <person name="Kalhor M.S."/>
            <person name="Jansen J."/>
            <person name="Van den Hoogen J."/>
            <person name="Gungor B."/>
            <person name="Hartog M."/>
            <person name="Hontelez J."/>
            <person name="Verver J."/>
            <person name="Yang W.-C."/>
            <person name="Schijlen E."/>
            <person name="Repin R."/>
            <person name="Schilthuizen M."/>
            <person name="Schranz E."/>
            <person name="Heidstra R."/>
            <person name="Miyata K."/>
            <person name="Fedorova E."/>
            <person name="Kohlen W."/>
            <person name="Bisseling T."/>
            <person name="Smit S."/>
            <person name="Geurts R."/>
        </authorList>
    </citation>
    <scope>NUCLEOTIDE SEQUENCE [LARGE SCALE GENOMIC DNA]</scope>
    <source>
        <strain evidence="2">cv. WU1-14</strain>
    </source>
</reference>
<keyword evidence="2" id="KW-1185">Reference proteome</keyword>
<gene>
    <name evidence="1" type="ORF">PanWU01x14_242380</name>
</gene>
<sequence length="265" mass="30747">MHEFAMISGVNCGTFSSSHKVDMLKCKRRLKVAYFGDEKITIDELERIFIEMKYSKGKFKKKLNYINTNHERLRVDLIYYLKKDINKRALHYKGKVGEKKSKESYSLYGFPCVLQVWGYEAIPFISRTFAKRLDGNATLRCLLWKPKKEQEYSAIVDQCERNKKNVIIKSILHLSEFEESQDYIKGIASLNDESNYLIEPFVQKAKDPTSRTDPLEANIDDSSIKFDHCDYGDTGSYLTLPTQNNNVDCKEDDDVEVVSPHPRLV</sequence>
<evidence type="ECO:0008006" key="3">
    <source>
        <dbReference type="Google" id="ProtNLM"/>
    </source>
</evidence>
<comment type="caution">
    <text evidence="1">The sequence shown here is derived from an EMBL/GenBank/DDBJ whole genome shotgun (WGS) entry which is preliminary data.</text>
</comment>
<dbReference type="AlphaFoldDB" id="A0A2P5BG18"/>
<evidence type="ECO:0000313" key="2">
    <source>
        <dbReference type="Proteomes" id="UP000237105"/>
    </source>
</evidence>
<accession>A0A2P5BG18</accession>
<dbReference type="EMBL" id="JXTB01000290">
    <property type="protein sequence ID" value="PON47716.1"/>
    <property type="molecule type" value="Genomic_DNA"/>
</dbReference>
<protein>
    <recommendedName>
        <fullName evidence="3">DUF1985 domain-containing protein</fullName>
    </recommendedName>
</protein>
<dbReference type="Proteomes" id="UP000237105">
    <property type="component" value="Unassembled WGS sequence"/>
</dbReference>